<dbReference type="Proteomes" id="UP000250043">
    <property type="component" value="Unassembled WGS sequence"/>
</dbReference>
<proteinExistence type="predicted"/>
<dbReference type="InterPro" id="IPR036047">
    <property type="entry name" value="F-box-like_dom_sf"/>
</dbReference>
<protein>
    <recommendedName>
        <fullName evidence="1">F-box domain-containing protein</fullName>
    </recommendedName>
</protein>
<accession>A0A8E2AMK2</accession>
<reference evidence="2 3" key="1">
    <citation type="submission" date="2016-07" db="EMBL/GenBank/DDBJ databases">
        <title>Draft genome of the white-rot fungus Obba rivulosa 3A-2.</title>
        <authorList>
            <consortium name="DOE Joint Genome Institute"/>
            <person name="Miettinen O."/>
            <person name="Riley R."/>
            <person name="Acob R."/>
            <person name="Barry K."/>
            <person name="Cullen D."/>
            <person name="De Vries R."/>
            <person name="Hainaut M."/>
            <person name="Hatakka A."/>
            <person name="Henrissat B."/>
            <person name="Hilden K."/>
            <person name="Kuo R."/>
            <person name="Labutti K."/>
            <person name="Lipzen A."/>
            <person name="Makela M.R."/>
            <person name="Sandor L."/>
            <person name="Spatafora J.W."/>
            <person name="Grigoriev I.V."/>
            <person name="Hibbett D.S."/>
        </authorList>
    </citation>
    <scope>NUCLEOTIDE SEQUENCE [LARGE SCALE GENOMIC DNA]</scope>
    <source>
        <strain evidence="2 3">3A-2</strain>
    </source>
</reference>
<dbReference type="InterPro" id="IPR001810">
    <property type="entry name" value="F-box_dom"/>
</dbReference>
<sequence length="52" mass="5917">MGCNIPTLPPELTDHIIDFLHDDRQALQACALVSRAWLPSAQLHLFYDIQID</sequence>
<keyword evidence="3" id="KW-1185">Reference proteome</keyword>
<dbReference type="AlphaFoldDB" id="A0A8E2AMK2"/>
<feature type="domain" description="F-box" evidence="1">
    <location>
        <begin position="5"/>
        <end position="37"/>
    </location>
</feature>
<feature type="non-terminal residue" evidence="2">
    <location>
        <position position="52"/>
    </location>
</feature>
<dbReference type="Pfam" id="PF12937">
    <property type="entry name" value="F-box-like"/>
    <property type="match status" value="1"/>
</dbReference>
<name>A0A8E2AMK2_9APHY</name>
<gene>
    <name evidence="2" type="ORF">OBBRIDRAFT_741339</name>
</gene>
<evidence type="ECO:0000313" key="2">
    <source>
        <dbReference type="EMBL" id="OCH84584.1"/>
    </source>
</evidence>
<organism evidence="2 3">
    <name type="scientific">Obba rivulosa</name>
    <dbReference type="NCBI Taxonomy" id="1052685"/>
    <lineage>
        <taxon>Eukaryota</taxon>
        <taxon>Fungi</taxon>
        <taxon>Dikarya</taxon>
        <taxon>Basidiomycota</taxon>
        <taxon>Agaricomycotina</taxon>
        <taxon>Agaricomycetes</taxon>
        <taxon>Polyporales</taxon>
        <taxon>Gelatoporiaceae</taxon>
        <taxon>Obba</taxon>
    </lineage>
</organism>
<dbReference type="OrthoDB" id="2921803at2759"/>
<evidence type="ECO:0000313" key="3">
    <source>
        <dbReference type="Proteomes" id="UP000250043"/>
    </source>
</evidence>
<evidence type="ECO:0000259" key="1">
    <source>
        <dbReference type="Pfam" id="PF12937"/>
    </source>
</evidence>
<dbReference type="SUPFAM" id="SSF81383">
    <property type="entry name" value="F-box domain"/>
    <property type="match status" value="1"/>
</dbReference>
<dbReference type="EMBL" id="KV722656">
    <property type="protein sequence ID" value="OCH84584.1"/>
    <property type="molecule type" value="Genomic_DNA"/>
</dbReference>